<protein>
    <submittedName>
        <fullName evidence="1">DUF3038 domain-containing protein</fullName>
    </submittedName>
</protein>
<comment type="caution">
    <text evidence="1">The sequence shown here is derived from an EMBL/GenBank/DDBJ whole genome shotgun (WGS) entry which is preliminary data.</text>
</comment>
<dbReference type="AlphaFoldDB" id="A0A6B3ND96"/>
<accession>A0A6B3ND96</accession>
<dbReference type="InterPro" id="IPR021399">
    <property type="entry name" value="DUF3038"/>
</dbReference>
<gene>
    <name evidence="1" type="ORF">F6J89_29000</name>
</gene>
<reference evidence="1" key="1">
    <citation type="submission" date="2019-11" db="EMBL/GenBank/DDBJ databases">
        <title>Genomic insights into an expanded diversity of filamentous marine cyanobacteria reveals the extraordinary biosynthetic potential of Moorea and Okeania.</title>
        <authorList>
            <person name="Ferreira Leao T."/>
            <person name="Wang M."/>
            <person name="Moss N."/>
            <person name="Da Silva R."/>
            <person name="Sanders J."/>
            <person name="Nurk S."/>
            <person name="Gurevich A."/>
            <person name="Humphrey G."/>
            <person name="Reher R."/>
            <person name="Zhu Q."/>
            <person name="Belda-Ferre P."/>
            <person name="Glukhov E."/>
            <person name="Rex R."/>
            <person name="Dorrestein P.C."/>
            <person name="Knight R."/>
            <person name="Pevzner P."/>
            <person name="Gerwick W.H."/>
            <person name="Gerwick L."/>
        </authorList>
    </citation>
    <scope>NUCLEOTIDE SEQUENCE</scope>
    <source>
        <strain evidence="1">SIO1C4</strain>
    </source>
</reference>
<evidence type="ECO:0000313" key="1">
    <source>
        <dbReference type="EMBL" id="NER31546.1"/>
    </source>
</evidence>
<dbReference type="Pfam" id="PF11237">
    <property type="entry name" value="DUF3038"/>
    <property type="match status" value="1"/>
</dbReference>
<name>A0A6B3ND96_9CYAN</name>
<sequence length="195" mass="21774">MRSTPKTLTPAPPWKDLPLGQAPEAMQLNNIKARLDLILLGLEALAGIGSEEMLQAAAELNLESMVTDRVSLWRLRQSNPLRKSSGGRKKLDVEEARALVLIICQLAKQHHELIRRAVALLEQMTQQNTEVHRAALLGDYLDTFSNIYQERIDKGETTSSAQLTQLALKLLIDLLFYSSPNGPQRLWLALLEQGS</sequence>
<proteinExistence type="predicted"/>
<dbReference type="EMBL" id="JAAHFQ010000854">
    <property type="protein sequence ID" value="NER31546.1"/>
    <property type="molecule type" value="Genomic_DNA"/>
</dbReference>
<organism evidence="1">
    <name type="scientific">Symploca sp. SIO1C4</name>
    <dbReference type="NCBI Taxonomy" id="2607765"/>
    <lineage>
        <taxon>Bacteria</taxon>
        <taxon>Bacillati</taxon>
        <taxon>Cyanobacteriota</taxon>
        <taxon>Cyanophyceae</taxon>
        <taxon>Coleofasciculales</taxon>
        <taxon>Coleofasciculaceae</taxon>
        <taxon>Symploca</taxon>
    </lineage>
</organism>